<protein>
    <submittedName>
        <fullName evidence="2">Uncharacterized protein</fullName>
    </submittedName>
</protein>
<reference evidence="2" key="1">
    <citation type="journal article" date="2015" name="Nature">
        <title>Complex archaea that bridge the gap between prokaryotes and eukaryotes.</title>
        <authorList>
            <person name="Spang A."/>
            <person name="Saw J.H."/>
            <person name="Jorgensen S.L."/>
            <person name="Zaremba-Niedzwiedzka K."/>
            <person name="Martijn J."/>
            <person name="Lind A.E."/>
            <person name="van Eijk R."/>
            <person name="Schleper C."/>
            <person name="Guy L."/>
            <person name="Ettema T.J."/>
        </authorList>
    </citation>
    <scope>NUCLEOTIDE SEQUENCE</scope>
</reference>
<evidence type="ECO:0000313" key="2">
    <source>
        <dbReference type="EMBL" id="KKN53787.1"/>
    </source>
</evidence>
<feature type="region of interest" description="Disordered" evidence="1">
    <location>
        <begin position="1"/>
        <end position="22"/>
    </location>
</feature>
<evidence type="ECO:0000256" key="1">
    <source>
        <dbReference type="SAM" id="MobiDB-lite"/>
    </source>
</evidence>
<proteinExistence type="predicted"/>
<sequence length="62" mass="7021">MFTQEDKQAMDDAAADAQNDLAEVGAPPEEALVSVANWWAKWYLKAGHKRLARVLLEYKTEE</sequence>
<feature type="compositionally biased region" description="Low complexity" evidence="1">
    <location>
        <begin position="11"/>
        <end position="22"/>
    </location>
</feature>
<comment type="caution">
    <text evidence="2">The sequence shown here is derived from an EMBL/GenBank/DDBJ whole genome shotgun (WGS) entry which is preliminary data.</text>
</comment>
<accession>A0A0F9RV25</accession>
<organism evidence="2">
    <name type="scientific">marine sediment metagenome</name>
    <dbReference type="NCBI Taxonomy" id="412755"/>
    <lineage>
        <taxon>unclassified sequences</taxon>
        <taxon>metagenomes</taxon>
        <taxon>ecological metagenomes</taxon>
    </lineage>
</organism>
<feature type="compositionally biased region" description="Basic and acidic residues" evidence="1">
    <location>
        <begin position="1"/>
        <end position="10"/>
    </location>
</feature>
<name>A0A0F9RV25_9ZZZZ</name>
<gene>
    <name evidence="2" type="ORF">LCGC14_0598800</name>
</gene>
<dbReference type="AlphaFoldDB" id="A0A0F9RV25"/>
<dbReference type="EMBL" id="LAZR01000956">
    <property type="protein sequence ID" value="KKN53787.1"/>
    <property type="molecule type" value="Genomic_DNA"/>
</dbReference>